<dbReference type="InterPro" id="IPR011989">
    <property type="entry name" value="ARM-like"/>
</dbReference>
<dbReference type="Proteomes" id="UP000681594">
    <property type="component" value="Unassembled WGS sequence"/>
</dbReference>
<keyword evidence="2" id="KW-1185">Reference proteome</keyword>
<sequence length="383" mass="40433">MEAMMAASPRRMDEAARARLAERGDTPAEMLFFLANDPATSVRAAIAANAATPPLADHVLATDSEPGVRRVLARKLASLAPLLDPESSDRHRRASWEALRLLAEDEAVAVRAAVTERVAEQADVPRPLILRLARDIAMAVAEPVLRGSPVLQEEDLLGLIADPPVPETLGAIARRPHLPERPCEAIAARGEETSVAALLANATARIREATLVAIATGAAAHPAWQSALVRRPALSAAILGAIRDLLADEALRVLLARRDLDPSALETLRQGGGVDPGEDQPGGMTEDSFIAAARKGYRTECARILAALSGLPAGVVARAIETREAPVLVALCWKAGLSARAATFAQMRLAGSKPEELLILPGGHWALSADSMQALVEGLLVRN</sequence>
<dbReference type="InterPro" id="IPR019285">
    <property type="entry name" value="DUF2336"/>
</dbReference>
<evidence type="ECO:0000313" key="2">
    <source>
        <dbReference type="Proteomes" id="UP000681594"/>
    </source>
</evidence>
<protein>
    <submittedName>
        <fullName evidence="1">DUF2336 domain-containing protein</fullName>
    </submittedName>
</protein>
<dbReference type="Pfam" id="PF10098">
    <property type="entry name" value="DUF2336"/>
    <property type="match status" value="1"/>
</dbReference>
<dbReference type="EMBL" id="JAGIZB010000013">
    <property type="protein sequence ID" value="MBP0445947.1"/>
    <property type="molecule type" value="Genomic_DNA"/>
</dbReference>
<gene>
    <name evidence="1" type="ORF">J8J14_14315</name>
</gene>
<dbReference type="InterPro" id="IPR021133">
    <property type="entry name" value="HEAT_type_2"/>
</dbReference>
<reference evidence="1 2" key="1">
    <citation type="submission" date="2021-03" db="EMBL/GenBank/DDBJ databases">
        <authorList>
            <person name="So Y."/>
        </authorList>
    </citation>
    <scope>NUCLEOTIDE SEQUENCE [LARGE SCALE GENOMIC DNA]</scope>
    <source>
        <strain evidence="1 2">SSH11</strain>
    </source>
</reference>
<dbReference type="RefSeq" id="WP_209380220.1">
    <property type="nucleotide sequence ID" value="NZ_JAGIZB010000013.1"/>
</dbReference>
<dbReference type="Gene3D" id="1.25.10.10">
    <property type="entry name" value="Leucine-rich Repeat Variant"/>
    <property type="match status" value="1"/>
</dbReference>
<proteinExistence type="predicted"/>
<comment type="caution">
    <text evidence="1">The sequence shown here is derived from an EMBL/GenBank/DDBJ whole genome shotgun (WGS) entry which is preliminary data.</text>
</comment>
<name>A0ABS4AFZ8_9PROT</name>
<dbReference type="PROSITE" id="PS50077">
    <property type="entry name" value="HEAT_REPEAT"/>
    <property type="match status" value="1"/>
</dbReference>
<evidence type="ECO:0000313" key="1">
    <source>
        <dbReference type="EMBL" id="MBP0445947.1"/>
    </source>
</evidence>
<organism evidence="1 2">
    <name type="scientific">Pararoseomonas baculiformis</name>
    <dbReference type="NCBI Taxonomy" id="2820812"/>
    <lineage>
        <taxon>Bacteria</taxon>
        <taxon>Pseudomonadati</taxon>
        <taxon>Pseudomonadota</taxon>
        <taxon>Alphaproteobacteria</taxon>
        <taxon>Acetobacterales</taxon>
        <taxon>Acetobacteraceae</taxon>
        <taxon>Pararoseomonas</taxon>
    </lineage>
</organism>
<accession>A0ABS4AFZ8</accession>